<evidence type="ECO:0000256" key="2">
    <source>
        <dbReference type="ARBA" id="ARBA00023125"/>
    </source>
</evidence>
<dbReference type="CDD" id="cd01392">
    <property type="entry name" value="HTH_LacI"/>
    <property type="match status" value="1"/>
</dbReference>
<dbReference type="SUPFAM" id="SSF53822">
    <property type="entry name" value="Periplasmic binding protein-like I"/>
    <property type="match status" value="1"/>
</dbReference>
<organism evidence="5 6">
    <name type="scientific">Selenomonas ruminantium</name>
    <dbReference type="NCBI Taxonomy" id="971"/>
    <lineage>
        <taxon>Bacteria</taxon>
        <taxon>Bacillati</taxon>
        <taxon>Bacillota</taxon>
        <taxon>Negativicutes</taxon>
        <taxon>Selenomonadales</taxon>
        <taxon>Selenomonadaceae</taxon>
        <taxon>Selenomonas</taxon>
    </lineage>
</organism>
<keyword evidence="2" id="KW-0238">DNA-binding</keyword>
<dbReference type="InterPro" id="IPR000843">
    <property type="entry name" value="HTH_LacI"/>
</dbReference>
<evidence type="ECO:0000256" key="1">
    <source>
        <dbReference type="ARBA" id="ARBA00023015"/>
    </source>
</evidence>
<name>A0A1I0XJ11_SELRU</name>
<dbReference type="RefSeq" id="WP_074815396.1">
    <property type="nucleotide sequence ID" value="NZ_FOJX01000006.1"/>
</dbReference>
<keyword evidence="3" id="KW-0804">Transcription</keyword>
<protein>
    <submittedName>
        <fullName evidence="5">Transcriptional regulator, LacI family</fullName>
    </submittedName>
</protein>
<proteinExistence type="predicted"/>
<accession>A0A1I0XJ11</accession>
<dbReference type="Gene3D" id="1.10.260.40">
    <property type="entry name" value="lambda repressor-like DNA-binding domains"/>
    <property type="match status" value="1"/>
</dbReference>
<dbReference type="AlphaFoldDB" id="A0A1I0XJ11"/>
<sequence>MVTIKQIAELCGVSRGTVDRVLNKRGNVKPEKEKLIVEMAKKLNYRPNPAGKALAARKKHPVVGVLIASEGVHFFDDMLTTMHHAAERFSSYGMEVIWRSMKGFDAAEQCRIIDELKDKISGLIINPVNDQQVIDKINECVDNGMFVVTINNDVESSRRHCYVGSDYLQGGRTAGALLKMICPTTLKAGVLLGSLNMLGHNQRLEGFQEVMHNHPDFTLLGVAETADDDLQAYEAARSLIADNPEINAIFVVSSGGYGAARAIQAVSREDITIVAFDTIPSTIDMMKKGLIKAALYQHPHQQGRRAMQLMFDYLVNGSLPEKNAYIMRNEIRILENVAD</sequence>
<evidence type="ECO:0000313" key="5">
    <source>
        <dbReference type="EMBL" id="SFB00894.1"/>
    </source>
</evidence>
<dbReference type="InterPro" id="IPR025997">
    <property type="entry name" value="SBP_2_dom"/>
</dbReference>
<dbReference type="GO" id="GO:0003700">
    <property type="term" value="F:DNA-binding transcription factor activity"/>
    <property type="evidence" value="ECO:0007669"/>
    <property type="project" value="TreeGrafter"/>
</dbReference>
<dbReference type="Proteomes" id="UP000183843">
    <property type="component" value="Unassembled WGS sequence"/>
</dbReference>
<dbReference type="PANTHER" id="PTHR30146:SF152">
    <property type="entry name" value="TRANSCRIPTIONAL REGULATORY PROTEIN"/>
    <property type="match status" value="1"/>
</dbReference>
<gene>
    <name evidence="5" type="ORF">SAMN05216587_10628</name>
</gene>
<evidence type="ECO:0000259" key="4">
    <source>
        <dbReference type="PROSITE" id="PS50932"/>
    </source>
</evidence>
<dbReference type="Pfam" id="PF13407">
    <property type="entry name" value="Peripla_BP_4"/>
    <property type="match status" value="1"/>
</dbReference>
<dbReference type="Gene3D" id="3.40.50.2300">
    <property type="match status" value="2"/>
</dbReference>
<dbReference type="Pfam" id="PF00356">
    <property type="entry name" value="LacI"/>
    <property type="match status" value="1"/>
</dbReference>
<dbReference type="GO" id="GO:0000976">
    <property type="term" value="F:transcription cis-regulatory region binding"/>
    <property type="evidence" value="ECO:0007669"/>
    <property type="project" value="TreeGrafter"/>
</dbReference>
<dbReference type="PROSITE" id="PS50932">
    <property type="entry name" value="HTH_LACI_2"/>
    <property type="match status" value="1"/>
</dbReference>
<feature type="domain" description="HTH lacI-type" evidence="4">
    <location>
        <begin position="2"/>
        <end position="56"/>
    </location>
</feature>
<dbReference type="InterPro" id="IPR010982">
    <property type="entry name" value="Lambda_DNA-bd_dom_sf"/>
</dbReference>
<dbReference type="EMBL" id="FOJX01000006">
    <property type="protein sequence ID" value="SFB00894.1"/>
    <property type="molecule type" value="Genomic_DNA"/>
</dbReference>
<keyword evidence="1" id="KW-0805">Transcription regulation</keyword>
<evidence type="ECO:0000256" key="3">
    <source>
        <dbReference type="ARBA" id="ARBA00023163"/>
    </source>
</evidence>
<dbReference type="SUPFAM" id="SSF47413">
    <property type="entry name" value="lambda repressor-like DNA-binding domains"/>
    <property type="match status" value="1"/>
</dbReference>
<reference evidence="5 6" key="1">
    <citation type="submission" date="2016-10" db="EMBL/GenBank/DDBJ databases">
        <authorList>
            <person name="de Groot N.N."/>
        </authorList>
    </citation>
    <scope>NUCLEOTIDE SEQUENCE [LARGE SCALE GENOMIC DNA]</scope>
    <source>
        <strain evidence="5 6">L14</strain>
    </source>
</reference>
<dbReference type="SMART" id="SM00354">
    <property type="entry name" value="HTH_LACI"/>
    <property type="match status" value="1"/>
</dbReference>
<dbReference type="PANTHER" id="PTHR30146">
    <property type="entry name" value="LACI-RELATED TRANSCRIPTIONAL REPRESSOR"/>
    <property type="match status" value="1"/>
</dbReference>
<dbReference type="InterPro" id="IPR028082">
    <property type="entry name" value="Peripla_BP_I"/>
</dbReference>
<dbReference type="CDD" id="cd06307">
    <property type="entry name" value="PBP1_sugar_binding"/>
    <property type="match status" value="1"/>
</dbReference>
<evidence type="ECO:0000313" key="6">
    <source>
        <dbReference type="Proteomes" id="UP000183843"/>
    </source>
</evidence>